<gene>
    <name evidence="8" type="ORF">B0I71DRAFT_134562</name>
    <name evidence="7" type="ORF">YALI1_A10907g</name>
</gene>
<dbReference type="InterPro" id="IPR002661">
    <property type="entry name" value="Ribosome_recyc_fac"/>
</dbReference>
<accession>A0A1H6Q9A9</accession>
<evidence type="ECO:0000313" key="7">
    <source>
        <dbReference type="EMBL" id="AOW00503.1"/>
    </source>
</evidence>
<dbReference type="GO" id="GO:0005739">
    <property type="term" value="C:mitochondrion"/>
    <property type="evidence" value="ECO:0007669"/>
    <property type="project" value="TreeGrafter"/>
</dbReference>
<evidence type="ECO:0000259" key="6">
    <source>
        <dbReference type="Pfam" id="PF01765"/>
    </source>
</evidence>
<dbReference type="KEGG" id="yli:2906362"/>
<dbReference type="SUPFAM" id="SSF55194">
    <property type="entry name" value="Ribosome recycling factor, RRF"/>
    <property type="match status" value="1"/>
</dbReference>
<dbReference type="InterPro" id="IPR023584">
    <property type="entry name" value="Ribosome_recyc_fac_dom"/>
</dbReference>
<dbReference type="EMBL" id="KZ859041">
    <property type="protein sequence ID" value="RDW24271.1"/>
    <property type="molecule type" value="Genomic_DNA"/>
</dbReference>
<dbReference type="SMR" id="A0A1H6Q9A9"/>
<dbReference type="VEuPathDB" id="FungiDB:YALI0_A10813g"/>
<proteinExistence type="inferred from homology"/>
<feature type="domain" description="Ribosome recycling factor" evidence="6">
    <location>
        <begin position="91"/>
        <end position="261"/>
    </location>
</feature>
<reference evidence="8 10" key="2">
    <citation type="submission" date="2018-07" db="EMBL/GenBank/DDBJ databases">
        <title>Draft Genome Assemblies for Five Robust Yarrowia lipolytica Strains Exhibiting High Lipid Production and Pentose Sugar Utilization and Sugar Alcohol Secretion from Undetoxified Lignocellulosic Biomass Hydrolysates.</title>
        <authorList>
            <consortium name="DOE Joint Genome Institute"/>
            <person name="Walker C."/>
            <person name="Ryu S."/>
            <person name="Na H."/>
            <person name="Zane M."/>
            <person name="LaButti K."/>
            <person name="Lipzen A."/>
            <person name="Haridas S."/>
            <person name="Barry K."/>
            <person name="Grigoriev I.V."/>
            <person name="Quarterman J."/>
            <person name="Slininger P."/>
            <person name="Dien B."/>
            <person name="Trinh C.T."/>
        </authorList>
    </citation>
    <scope>NUCLEOTIDE SEQUENCE [LARGE SCALE GENOMIC DNA]</scope>
    <source>
        <strain evidence="8 10">YB392</strain>
    </source>
</reference>
<keyword evidence="3" id="KW-0648">Protein biosynthesis</keyword>
<evidence type="ECO:0000256" key="1">
    <source>
        <dbReference type="ARBA" id="ARBA00005912"/>
    </source>
</evidence>
<comment type="similarity">
    <text evidence="1">Belongs to the RRF family.</text>
</comment>
<dbReference type="eggNOG" id="KOG4759">
    <property type="taxonomic scope" value="Eukaryota"/>
</dbReference>
<sequence length="264" mass="28998">MFLRTVRSQAVRAAALHHTVAPALCMRPVLRTQTVAFSSTPVTLGKKKKGGKEPKAAAKAAAEEAVDEDLFMIEWNKFEDLSAKSVAAFAAKAKEIKAGNNSPDLINNIEVKISKDEVYQIKDIASVALKGGRTLSISVYDPSHTKQVTASILASDLNMNPQPQANSPQILNIPLPPPSAESRAEQQKELKALYNAFKADKKLTSGLAAIRDAFKKDHKKMADQKSIGKDVVKREDKKFEELQKAWTSKIEKEFKTVSDEIAKK</sequence>
<dbReference type="AlphaFoldDB" id="A0A1H6Q9A9"/>
<evidence type="ECO:0000256" key="2">
    <source>
        <dbReference type="ARBA" id="ARBA00020581"/>
    </source>
</evidence>
<evidence type="ECO:0000256" key="4">
    <source>
        <dbReference type="ARBA" id="ARBA00024909"/>
    </source>
</evidence>
<evidence type="ECO:0000256" key="3">
    <source>
        <dbReference type="ARBA" id="ARBA00022917"/>
    </source>
</evidence>
<dbReference type="GO" id="GO:0006412">
    <property type="term" value="P:translation"/>
    <property type="evidence" value="ECO:0007669"/>
    <property type="project" value="UniProtKB-KW"/>
</dbReference>
<dbReference type="InterPro" id="IPR036191">
    <property type="entry name" value="RRF_sf"/>
</dbReference>
<dbReference type="PANTHER" id="PTHR20982">
    <property type="entry name" value="RIBOSOME RECYCLING FACTOR"/>
    <property type="match status" value="1"/>
</dbReference>
<dbReference type="Gene3D" id="3.30.1360.40">
    <property type="match status" value="1"/>
</dbReference>
<dbReference type="Pfam" id="PF01765">
    <property type="entry name" value="RRF"/>
    <property type="match status" value="1"/>
</dbReference>
<evidence type="ECO:0000256" key="5">
    <source>
        <dbReference type="ARBA" id="ARBA00033107"/>
    </source>
</evidence>
<dbReference type="Gene3D" id="1.10.132.20">
    <property type="entry name" value="Ribosome-recycling factor"/>
    <property type="match status" value="1"/>
</dbReference>
<dbReference type="VEuPathDB" id="FungiDB:YALI1_A10907g"/>
<dbReference type="GO" id="GO:0043023">
    <property type="term" value="F:ribosomal large subunit binding"/>
    <property type="evidence" value="ECO:0007669"/>
    <property type="project" value="TreeGrafter"/>
</dbReference>
<reference evidence="7 9" key="1">
    <citation type="journal article" date="2016" name="PLoS ONE">
        <title>Sequence Assembly of Yarrowia lipolytica Strain W29/CLIB89 Shows Transposable Element Diversity.</title>
        <authorList>
            <person name="Magnan C."/>
            <person name="Yu J."/>
            <person name="Chang I."/>
            <person name="Jahn E."/>
            <person name="Kanomata Y."/>
            <person name="Wu J."/>
            <person name="Zeller M."/>
            <person name="Oakes M."/>
            <person name="Baldi P."/>
            <person name="Sandmeyer S."/>
        </authorList>
    </citation>
    <scope>NUCLEOTIDE SEQUENCE [LARGE SCALE GENOMIC DNA]</scope>
    <source>
        <strain evidence="7">CLIB89</strain>
        <strain evidence="9">CLIB89(W29)</strain>
    </source>
</reference>
<dbReference type="OMA" id="AIRNDWM"/>
<name>A0A1H6Q9A9_YARLL</name>
<dbReference type="Proteomes" id="UP000256601">
    <property type="component" value="Unassembled WGS sequence"/>
</dbReference>
<protein>
    <recommendedName>
        <fullName evidence="2">Ribosome-recycling factor, mitochondrial</fullName>
    </recommendedName>
    <alternativeName>
        <fullName evidence="5">Ribosome-releasing factor, mitochondrial</fullName>
    </alternativeName>
</protein>
<dbReference type="PANTHER" id="PTHR20982:SF3">
    <property type="entry name" value="MITOCHONDRIAL RIBOSOME RECYCLING FACTOR PSEUDO 1"/>
    <property type="match status" value="1"/>
</dbReference>
<dbReference type="GeneID" id="2906362"/>
<dbReference type="EMBL" id="CP017553">
    <property type="protein sequence ID" value="AOW00503.1"/>
    <property type="molecule type" value="Genomic_DNA"/>
</dbReference>
<evidence type="ECO:0000313" key="9">
    <source>
        <dbReference type="Proteomes" id="UP000182444"/>
    </source>
</evidence>
<dbReference type="Proteomes" id="UP000182444">
    <property type="component" value="Chromosome 1A"/>
</dbReference>
<organism evidence="7 9">
    <name type="scientific">Yarrowia lipolytica</name>
    <name type="common">Candida lipolytica</name>
    <dbReference type="NCBI Taxonomy" id="4952"/>
    <lineage>
        <taxon>Eukaryota</taxon>
        <taxon>Fungi</taxon>
        <taxon>Dikarya</taxon>
        <taxon>Ascomycota</taxon>
        <taxon>Saccharomycotina</taxon>
        <taxon>Dipodascomycetes</taxon>
        <taxon>Dipodascales</taxon>
        <taxon>Dipodascales incertae sedis</taxon>
        <taxon>Yarrowia</taxon>
    </lineage>
</organism>
<dbReference type="OrthoDB" id="407355at2759"/>
<comment type="function">
    <text evidence="4">Necessary for protein synthesis in mitochondria. Functions as a ribosome recycling factor in mitochondria.</text>
</comment>
<evidence type="ECO:0000313" key="8">
    <source>
        <dbReference type="EMBL" id="RDW24271.1"/>
    </source>
</evidence>
<evidence type="ECO:0000313" key="10">
    <source>
        <dbReference type="Proteomes" id="UP000256601"/>
    </source>
</evidence>
<dbReference type="RefSeq" id="XP_499960.1">
    <property type="nucleotide sequence ID" value="XM_499960.1"/>
</dbReference>